<dbReference type="InterPro" id="IPR009659">
    <property type="entry name" value="DUF1249"/>
</dbReference>
<accession>A0A951UNC2</accession>
<feature type="domain" description="DUF6908" evidence="1">
    <location>
        <begin position="10"/>
        <end position="125"/>
    </location>
</feature>
<dbReference type="EMBL" id="JAHHHD010000019">
    <property type="protein sequence ID" value="MBW4660232.1"/>
    <property type="molecule type" value="Genomic_DNA"/>
</dbReference>
<evidence type="ECO:0000313" key="3">
    <source>
        <dbReference type="Proteomes" id="UP000757435"/>
    </source>
</evidence>
<dbReference type="PANTHER" id="PTHR38774:SF1">
    <property type="entry name" value="CYTOPLASMIC PROTEIN"/>
    <property type="match status" value="1"/>
</dbReference>
<comment type="caution">
    <text evidence="2">The sequence shown here is derived from an EMBL/GenBank/DDBJ whole genome shotgun (WGS) entry which is preliminary data.</text>
</comment>
<organism evidence="2 3">
    <name type="scientific">Drouetiella hepatica Uher 2000/2452</name>
    <dbReference type="NCBI Taxonomy" id="904376"/>
    <lineage>
        <taxon>Bacteria</taxon>
        <taxon>Bacillati</taxon>
        <taxon>Cyanobacteriota</taxon>
        <taxon>Cyanophyceae</taxon>
        <taxon>Oculatellales</taxon>
        <taxon>Oculatellaceae</taxon>
        <taxon>Drouetiella</taxon>
    </lineage>
</organism>
<evidence type="ECO:0000313" key="2">
    <source>
        <dbReference type="EMBL" id="MBW4660232.1"/>
    </source>
</evidence>
<dbReference type="Proteomes" id="UP000757435">
    <property type="component" value="Unassembled WGS sequence"/>
</dbReference>
<dbReference type="PANTHER" id="PTHR38774">
    <property type="entry name" value="CYTOPLASMIC PROTEIN-RELATED"/>
    <property type="match status" value="1"/>
</dbReference>
<gene>
    <name evidence="2" type="ORF">KME15_16275</name>
</gene>
<dbReference type="AlphaFoldDB" id="A0A951UNC2"/>
<reference evidence="2" key="2">
    <citation type="journal article" date="2022" name="Microbiol. Resour. Announc.">
        <title>Metagenome Sequencing to Explore Phylogenomics of Terrestrial Cyanobacteria.</title>
        <authorList>
            <person name="Ward R.D."/>
            <person name="Stajich J.E."/>
            <person name="Johansen J.R."/>
            <person name="Huntemann M."/>
            <person name="Clum A."/>
            <person name="Foster B."/>
            <person name="Foster B."/>
            <person name="Roux S."/>
            <person name="Palaniappan K."/>
            <person name="Varghese N."/>
            <person name="Mukherjee S."/>
            <person name="Reddy T.B.K."/>
            <person name="Daum C."/>
            <person name="Copeland A."/>
            <person name="Chen I.A."/>
            <person name="Ivanova N.N."/>
            <person name="Kyrpides N.C."/>
            <person name="Shapiro N."/>
            <person name="Eloe-Fadrosh E.A."/>
            <person name="Pietrasiak N."/>
        </authorList>
    </citation>
    <scope>NUCLEOTIDE SEQUENCE</scope>
    <source>
        <strain evidence="2">UHER 2000/2452</strain>
    </source>
</reference>
<proteinExistence type="predicted"/>
<dbReference type="Pfam" id="PF21849">
    <property type="entry name" value="DUF6908"/>
    <property type="match status" value="1"/>
</dbReference>
<dbReference type="InterPro" id="IPR054203">
    <property type="entry name" value="DUF6908"/>
</dbReference>
<evidence type="ECO:0000259" key="1">
    <source>
        <dbReference type="Pfam" id="PF21849"/>
    </source>
</evidence>
<reference evidence="2" key="1">
    <citation type="submission" date="2021-05" db="EMBL/GenBank/DDBJ databases">
        <authorList>
            <person name="Pietrasiak N."/>
            <person name="Ward R."/>
            <person name="Stajich J.E."/>
            <person name="Kurbessoian T."/>
        </authorList>
    </citation>
    <scope>NUCLEOTIDE SEQUENCE</scope>
    <source>
        <strain evidence="2">UHER 2000/2452</strain>
    </source>
</reference>
<name>A0A951UNC2_9CYAN</name>
<sequence length="135" mass="15679">MARPVYEIIYSKLQKVLGDLSQLPDSMKLEAPGFMDLSMNVLERESDHIRIALSHYYSQNGDLVPDPDMEIRIFPESEMAEAMTYQDSYSYQEVYPTPQTVSPRLKVELNRFLNQWLTNIIDQKHKPVQSKSHTA</sequence>
<protein>
    <submittedName>
        <fullName evidence="2">DUF1249 domain-containing protein</fullName>
    </submittedName>
</protein>